<protein>
    <submittedName>
        <fullName evidence="1">Uncharacterized protein</fullName>
    </submittedName>
</protein>
<sequence length="94" mass="10365">MVVRDPINKSIAKQTQEINGVLITPVATIKYLSTYLITELSRKDTIKARCKKVSHSAYAGVPNTFNKQVTIVVIAPNQRGASGEGLKHYPLELQ</sequence>
<dbReference type="Proteomes" id="UP000299102">
    <property type="component" value="Unassembled WGS sequence"/>
</dbReference>
<comment type="caution">
    <text evidence="1">The sequence shown here is derived from an EMBL/GenBank/DDBJ whole genome shotgun (WGS) entry which is preliminary data.</text>
</comment>
<dbReference type="EMBL" id="BGZK01001013">
    <property type="protein sequence ID" value="GBP68504.1"/>
    <property type="molecule type" value="Genomic_DNA"/>
</dbReference>
<accession>A0A4C1Y0K5</accession>
<keyword evidence="2" id="KW-1185">Reference proteome</keyword>
<reference evidence="1 2" key="1">
    <citation type="journal article" date="2019" name="Commun. Biol.">
        <title>The bagworm genome reveals a unique fibroin gene that provides high tensile strength.</title>
        <authorList>
            <person name="Kono N."/>
            <person name="Nakamura H."/>
            <person name="Ohtoshi R."/>
            <person name="Tomita M."/>
            <person name="Numata K."/>
            <person name="Arakawa K."/>
        </authorList>
    </citation>
    <scope>NUCLEOTIDE SEQUENCE [LARGE SCALE GENOMIC DNA]</scope>
</reference>
<dbReference type="OrthoDB" id="8197512at2759"/>
<evidence type="ECO:0000313" key="1">
    <source>
        <dbReference type="EMBL" id="GBP68504.1"/>
    </source>
</evidence>
<proteinExistence type="predicted"/>
<evidence type="ECO:0000313" key="2">
    <source>
        <dbReference type="Proteomes" id="UP000299102"/>
    </source>
</evidence>
<organism evidence="1 2">
    <name type="scientific">Eumeta variegata</name>
    <name type="common">Bagworm moth</name>
    <name type="synonym">Eumeta japonica</name>
    <dbReference type="NCBI Taxonomy" id="151549"/>
    <lineage>
        <taxon>Eukaryota</taxon>
        <taxon>Metazoa</taxon>
        <taxon>Ecdysozoa</taxon>
        <taxon>Arthropoda</taxon>
        <taxon>Hexapoda</taxon>
        <taxon>Insecta</taxon>
        <taxon>Pterygota</taxon>
        <taxon>Neoptera</taxon>
        <taxon>Endopterygota</taxon>
        <taxon>Lepidoptera</taxon>
        <taxon>Glossata</taxon>
        <taxon>Ditrysia</taxon>
        <taxon>Tineoidea</taxon>
        <taxon>Psychidae</taxon>
        <taxon>Oiketicinae</taxon>
        <taxon>Eumeta</taxon>
    </lineage>
</organism>
<dbReference type="AlphaFoldDB" id="A0A4C1Y0K5"/>
<gene>
    <name evidence="1" type="ORF">EVAR_42455_1</name>
</gene>
<name>A0A4C1Y0K5_EUMVA</name>